<proteinExistence type="predicted"/>
<dbReference type="PANTHER" id="PTHR43829">
    <property type="entry name" value="AQUAPORIN OR AQUAGLYCEROPORIN RELATED"/>
    <property type="match status" value="1"/>
</dbReference>
<evidence type="ECO:0000313" key="2">
    <source>
        <dbReference type="Proteomes" id="UP001363151"/>
    </source>
</evidence>
<evidence type="ECO:0000313" key="1">
    <source>
        <dbReference type="EMBL" id="KAK7232666.1"/>
    </source>
</evidence>
<dbReference type="GO" id="GO:0015254">
    <property type="term" value="F:glycerol channel activity"/>
    <property type="evidence" value="ECO:0007669"/>
    <property type="project" value="TreeGrafter"/>
</dbReference>
<gene>
    <name evidence="1" type="ORF">SO694_00035357</name>
</gene>
<organism evidence="1 2">
    <name type="scientific">Aureococcus anophagefferens</name>
    <name type="common">Harmful bloom alga</name>
    <dbReference type="NCBI Taxonomy" id="44056"/>
    <lineage>
        <taxon>Eukaryota</taxon>
        <taxon>Sar</taxon>
        <taxon>Stramenopiles</taxon>
        <taxon>Ochrophyta</taxon>
        <taxon>Pelagophyceae</taxon>
        <taxon>Pelagomonadales</taxon>
        <taxon>Pelagomonadaceae</taxon>
        <taxon>Aureococcus</taxon>
    </lineage>
</organism>
<reference evidence="1 2" key="1">
    <citation type="submission" date="2024-03" db="EMBL/GenBank/DDBJ databases">
        <title>Aureococcus anophagefferens CCMP1851 and Kratosvirus quantuckense: Draft genome of a second virus-susceptible host strain in the model system.</title>
        <authorList>
            <person name="Chase E."/>
            <person name="Truchon A.R."/>
            <person name="Schepens W."/>
            <person name="Wilhelm S.W."/>
        </authorList>
    </citation>
    <scope>NUCLEOTIDE SEQUENCE [LARGE SCALE GENOMIC DNA]</scope>
    <source>
        <strain evidence="1 2">CCMP1851</strain>
    </source>
</reference>
<dbReference type="GO" id="GO:0005886">
    <property type="term" value="C:plasma membrane"/>
    <property type="evidence" value="ECO:0007669"/>
    <property type="project" value="TreeGrafter"/>
</dbReference>
<comment type="caution">
    <text evidence="1">The sequence shown here is derived from an EMBL/GenBank/DDBJ whole genome shotgun (WGS) entry which is preliminary data.</text>
</comment>
<sequence length="266" mass="26605">MATEEPPKKEYSLLAQCVAEAFGTFCIVAGGCGAVAASKYAPASQITNPAVAACFGGSVVMGACSTREISGAHLNPAITATSYALNMPDDSGVSSSKAAAFVFSQVVGATAAAVLNFGMFKNAIRSQEAAAKTAAERGAVWAGAFGVGHDAAALSHRGLFLTEVGTTATLLFLINSINDDDLAFPGKDAGPLFVGGTVALLIVATGTISGCGMNPARDFGPRLITALASGPKVATAQPAWIYSAGPLAGAFVGCSAFKAFKGLLDA</sequence>
<dbReference type="EMBL" id="JBBJCI010000367">
    <property type="protein sequence ID" value="KAK7232666.1"/>
    <property type="molecule type" value="Genomic_DNA"/>
</dbReference>
<dbReference type="InterPro" id="IPR000425">
    <property type="entry name" value="MIP"/>
</dbReference>
<dbReference type="Gene3D" id="1.20.1080.10">
    <property type="entry name" value="Glycerol uptake facilitator protein"/>
    <property type="match status" value="1"/>
</dbReference>
<name>A0ABR1FKT1_AURAN</name>
<dbReference type="PRINTS" id="PR00783">
    <property type="entry name" value="MINTRINSICP"/>
</dbReference>
<dbReference type="PANTHER" id="PTHR43829:SF9">
    <property type="entry name" value="AQUAPORIN-9"/>
    <property type="match status" value="1"/>
</dbReference>
<accession>A0ABR1FKT1</accession>
<keyword evidence="2" id="KW-1185">Reference proteome</keyword>
<dbReference type="SUPFAM" id="SSF81338">
    <property type="entry name" value="Aquaporin-like"/>
    <property type="match status" value="1"/>
</dbReference>
<dbReference type="Pfam" id="PF00230">
    <property type="entry name" value="MIP"/>
    <property type="match status" value="1"/>
</dbReference>
<dbReference type="Proteomes" id="UP001363151">
    <property type="component" value="Unassembled WGS sequence"/>
</dbReference>
<dbReference type="InterPro" id="IPR023271">
    <property type="entry name" value="Aquaporin-like"/>
</dbReference>
<dbReference type="InterPro" id="IPR050363">
    <property type="entry name" value="MIP/Aquaporin"/>
</dbReference>
<dbReference type="KEGG" id="aaf:AURANDRAFT_69737"/>
<protein>
    <submittedName>
        <fullName evidence="1">Aquaporin</fullName>
    </submittedName>
</protein>